<comment type="subunit">
    <text evidence="8 10">Heterodimer of an alpha and a beta chain.</text>
</comment>
<evidence type="ECO:0000256" key="5">
    <source>
        <dbReference type="ARBA" id="ARBA00023125"/>
    </source>
</evidence>
<evidence type="ECO:0000256" key="8">
    <source>
        <dbReference type="HAMAP-Rule" id="MF_00380"/>
    </source>
</evidence>
<dbReference type="EMBL" id="VAFM01000001">
    <property type="protein sequence ID" value="TKW61568.1"/>
    <property type="molecule type" value="Genomic_DNA"/>
</dbReference>
<comment type="function">
    <text evidence="8 10">This protein is one of the two subunits of integration host factor, a specific DNA-binding protein that functions in genetic recombination as well as in transcriptional and translational control.</text>
</comment>
<dbReference type="Gene3D" id="4.10.520.10">
    <property type="entry name" value="IHF-like DNA-binding proteins"/>
    <property type="match status" value="1"/>
</dbReference>
<reference evidence="11 12" key="1">
    <citation type="journal article" date="2017" name="Nat. Commun.">
        <title>In situ click chemistry generation of cyclooxygenase-2 inhibitors.</title>
        <authorList>
            <person name="Bhardwaj A."/>
            <person name="Kaur J."/>
            <person name="Wuest M."/>
            <person name="Wuest F."/>
        </authorList>
    </citation>
    <scope>NUCLEOTIDE SEQUENCE [LARGE SCALE GENOMIC DNA]</scope>
    <source>
        <strain evidence="11">S2_018_000_R2_106</strain>
    </source>
</reference>
<dbReference type="SUPFAM" id="SSF47729">
    <property type="entry name" value="IHF-like DNA-binding proteins"/>
    <property type="match status" value="1"/>
</dbReference>
<accession>A0A6N4RES1</accession>
<dbReference type="HAMAP" id="MF_00380">
    <property type="entry name" value="IHF_alpha"/>
    <property type="match status" value="1"/>
</dbReference>
<proteinExistence type="inferred from homology"/>
<evidence type="ECO:0000256" key="4">
    <source>
        <dbReference type="ARBA" id="ARBA00023015"/>
    </source>
</evidence>
<evidence type="ECO:0000256" key="6">
    <source>
        <dbReference type="ARBA" id="ARBA00023163"/>
    </source>
</evidence>
<evidence type="ECO:0000256" key="2">
    <source>
        <dbReference type="ARBA" id="ARBA00018329"/>
    </source>
</evidence>
<keyword evidence="3 8" id="KW-0810">Translation regulation</keyword>
<dbReference type="GO" id="GO:0006355">
    <property type="term" value="P:regulation of DNA-templated transcription"/>
    <property type="evidence" value="ECO:0007669"/>
    <property type="project" value="UniProtKB-UniRule"/>
</dbReference>
<dbReference type="Proteomes" id="UP000320948">
    <property type="component" value="Unassembled WGS sequence"/>
</dbReference>
<evidence type="ECO:0000256" key="3">
    <source>
        <dbReference type="ARBA" id="ARBA00022845"/>
    </source>
</evidence>
<dbReference type="NCBIfam" id="NF001401">
    <property type="entry name" value="PRK00285.1"/>
    <property type="match status" value="1"/>
</dbReference>
<dbReference type="GO" id="GO:0005829">
    <property type="term" value="C:cytosol"/>
    <property type="evidence" value="ECO:0007669"/>
    <property type="project" value="TreeGrafter"/>
</dbReference>
<dbReference type="InterPro" id="IPR010992">
    <property type="entry name" value="IHF-like_DNA-bd_dom_sf"/>
</dbReference>
<dbReference type="GO" id="GO:0006310">
    <property type="term" value="P:DNA recombination"/>
    <property type="evidence" value="ECO:0007669"/>
    <property type="project" value="UniProtKB-UniRule"/>
</dbReference>
<comment type="caution">
    <text evidence="11">The sequence shown here is derived from an EMBL/GenBank/DDBJ whole genome shotgun (WGS) entry which is preliminary data.</text>
</comment>
<dbReference type="PANTHER" id="PTHR33175">
    <property type="entry name" value="DNA-BINDING PROTEIN HU"/>
    <property type="match status" value="1"/>
</dbReference>
<dbReference type="GO" id="GO:0006417">
    <property type="term" value="P:regulation of translation"/>
    <property type="evidence" value="ECO:0007669"/>
    <property type="project" value="UniProtKB-UniRule"/>
</dbReference>
<keyword evidence="7 8" id="KW-0233">DNA recombination</keyword>
<sequence length="99" mass="11082">MSSKTVTRMDLAEAVYHEVGLTRKAAQDLVDQVIEELCKVLEKGETLKISTFGNFSVRSKRQRVGRNPKTGVEVPIAPRKVLSFRASHILKDRMNGGKK</sequence>
<dbReference type="GO" id="GO:0009893">
    <property type="term" value="P:positive regulation of metabolic process"/>
    <property type="evidence" value="ECO:0007669"/>
    <property type="project" value="UniProtKB-ARBA"/>
</dbReference>
<evidence type="ECO:0000313" key="11">
    <source>
        <dbReference type="EMBL" id="TKW61568.1"/>
    </source>
</evidence>
<dbReference type="Pfam" id="PF00216">
    <property type="entry name" value="Bac_DNA_binding"/>
    <property type="match status" value="1"/>
</dbReference>
<name>A0A6N4RES1_BLAVI</name>
<dbReference type="PRINTS" id="PR01727">
    <property type="entry name" value="DNABINDINGHU"/>
</dbReference>
<organism evidence="11 12">
    <name type="scientific">Blastochloris viridis</name>
    <name type="common">Rhodopseudomonas viridis</name>
    <dbReference type="NCBI Taxonomy" id="1079"/>
    <lineage>
        <taxon>Bacteria</taxon>
        <taxon>Pseudomonadati</taxon>
        <taxon>Pseudomonadota</taxon>
        <taxon>Alphaproteobacteria</taxon>
        <taxon>Hyphomicrobiales</taxon>
        <taxon>Blastochloridaceae</taxon>
        <taxon>Blastochloris</taxon>
    </lineage>
</organism>
<keyword evidence="4 8" id="KW-0805">Transcription regulation</keyword>
<evidence type="ECO:0000256" key="1">
    <source>
        <dbReference type="ARBA" id="ARBA00010529"/>
    </source>
</evidence>
<dbReference type="GO" id="GO:0030527">
    <property type="term" value="F:structural constituent of chromatin"/>
    <property type="evidence" value="ECO:0007669"/>
    <property type="project" value="InterPro"/>
</dbReference>
<dbReference type="PANTHER" id="PTHR33175:SF2">
    <property type="entry name" value="INTEGRATION HOST FACTOR SUBUNIT ALPHA"/>
    <property type="match status" value="1"/>
</dbReference>
<dbReference type="CDD" id="cd13835">
    <property type="entry name" value="IHF_A"/>
    <property type="match status" value="1"/>
</dbReference>
<dbReference type="InterPro" id="IPR000119">
    <property type="entry name" value="Hist_DNA-bd"/>
</dbReference>
<dbReference type="NCBIfam" id="TIGR00987">
    <property type="entry name" value="himA"/>
    <property type="match status" value="1"/>
</dbReference>
<evidence type="ECO:0000256" key="10">
    <source>
        <dbReference type="RuleBase" id="RU004485"/>
    </source>
</evidence>
<protein>
    <recommendedName>
        <fullName evidence="2 8">Integration host factor subunit alpha</fullName>
        <shortName evidence="8">IHF-alpha</shortName>
    </recommendedName>
</protein>
<dbReference type="GO" id="GO:0003677">
    <property type="term" value="F:DNA binding"/>
    <property type="evidence" value="ECO:0007669"/>
    <property type="project" value="UniProtKB-UniRule"/>
</dbReference>
<keyword evidence="6 8" id="KW-0804">Transcription</keyword>
<evidence type="ECO:0000313" key="12">
    <source>
        <dbReference type="Proteomes" id="UP000320948"/>
    </source>
</evidence>
<evidence type="ECO:0000256" key="7">
    <source>
        <dbReference type="ARBA" id="ARBA00023172"/>
    </source>
</evidence>
<evidence type="ECO:0000256" key="9">
    <source>
        <dbReference type="RuleBase" id="RU003939"/>
    </source>
</evidence>
<keyword evidence="5 8" id="KW-0238">DNA-binding</keyword>
<gene>
    <name evidence="8" type="primary">ihfA</name>
    <name evidence="8" type="synonym">himA</name>
    <name evidence="11" type="ORF">DI628_02790</name>
</gene>
<dbReference type="InterPro" id="IPR005684">
    <property type="entry name" value="IHF_alpha"/>
</dbReference>
<comment type="similarity">
    <text evidence="1 8 9">Belongs to the bacterial histone-like protein family.</text>
</comment>
<dbReference type="AlphaFoldDB" id="A0A6N4RES1"/>
<dbReference type="SMART" id="SM00411">
    <property type="entry name" value="BHL"/>
    <property type="match status" value="1"/>
</dbReference>